<dbReference type="STRING" id="667725.A0A0L0G304"/>
<dbReference type="GO" id="GO:0061723">
    <property type="term" value="P:glycophagy"/>
    <property type="evidence" value="ECO:0007669"/>
    <property type="project" value="TreeGrafter"/>
</dbReference>
<evidence type="ECO:0000313" key="14">
    <source>
        <dbReference type="Proteomes" id="UP000054560"/>
    </source>
</evidence>
<keyword evidence="6" id="KW-0256">Endoplasmic reticulum</keyword>
<dbReference type="Proteomes" id="UP000054560">
    <property type="component" value="Unassembled WGS sequence"/>
</dbReference>
<sequence>MHAGAAPQPLPFTHRVVLADVRVSLELREGFAFAQNSSATPTHTLTPTQIHTPAYSSTPAQSQQQRNLVQHTDTHTNTSKSPSLASPPVSTKAPSEGGRVTRSEGTDDKDTKRRTRVSSPTHGHTHRAIHIQSPDVDISRPAEGVARETVAREKLSDEKARSKSSPAASPAPVPRTSTTSKRTSTYLDSGSHEGISSTGTNLENDAYSGIGEEDRPPVYGNSEPITFSAVPVPSPASYESITSADVLGYERAELVSETRRNNNNMVVVKTFNGALDLRIYTPDCPKTFRLVVSSDIEIFDRVATSRWNKVMYYWQREAKPRPDVFEDIADETTNAHQPSGVTDGFLEGYNSLTREVNRAVTTIVMVPIQEYKRVGTHGAIKSVIRAVPVAVLRPLIGASDAASKAIQGVRSAVDTQRRDDRADKYKRP</sequence>
<evidence type="ECO:0000256" key="12">
    <source>
        <dbReference type="SAM" id="MobiDB-lite"/>
    </source>
</evidence>
<evidence type="ECO:0000256" key="2">
    <source>
        <dbReference type="ARBA" id="ARBA00004623"/>
    </source>
</evidence>
<accession>A0A0L0G304</accession>
<dbReference type="GeneID" id="25904805"/>
<feature type="compositionally biased region" description="Low complexity" evidence="12">
    <location>
        <begin position="163"/>
        <end position="185"/>
    </location>
</feature>
<dbReference type="AlphaFoldDB" id="A0A0L0G304"/>
<dbReference type="GO" id="GO:0005789">
    <property type="term" value="C:endoplasmic reticulum membrane"/>
    <property type="evidence" value="ECO:0007669"/>
    <property type="project" value="UniProtKB-SubCell"/>
</dbReference>
<evidence type="ECO:0000256" key="6">
    <source>
        <dbReference type="ARBA" id="ARBA00022824"/>
    </source>
</evidence>
<dbReference type="GO" id="GO:0006869">
    <property type="term" value="P:lipid transport"/>
    <property type="evidence" value="ECO:0007669"/>
    <property type="project" value="UniProtKB-KW"/>
</dbReference>
<comment type="subcellular location">
    <subcellularLocation>
        <location evidence="1">Endoplasmic reticulum membrane</location>
        <topology evidence="1">Peripheral membrane protein</topology>
    </subcellularLocation>
    <subcellularLocation>
        <location evidence="2">Preautophagosomal structure membrane</location>
        <topology evidence="2">Peripheral membrane protein</topology>
    </subcellularLocation>
</comment>
<feature type="compositionally biased region" description="Polar residues" evidence="12">
    <location>
        <begin position="194"/>
        <end position="203"/>
    </location>
</feature>
<evidence type="ECO:0000256" key="3">
    <source>
        <dbReference type="ARBA" id="ARBA00009714"/>
    </source>
</evidence>
<keyword evidence="9" id="KW-0472">Membrane</keyword>
<dbReference type="GO" id="GO:0032266">
    <property type="term" value="F:phosphatidylinositol-3-phosphate binding"/>
    <property type="evidence" value="ECO:0007669"/>
    <property type="project" value="TreeGrafter"/>
</dbReference>
<dbReference type="eggNOG" id="KOG2993">
    <property type="taxonomic scope" value="Eukaryota"/>
</dbReference>
<dbReference type="GO" id="GO:0000045">
    <property type="term" value="P:autophagosome assembly"/>
    <property type="evidence" value="ECO:0007669"/>
    <property type="project" value="TreeGrafter"/>
</dbReference>
<dbReference type="Pfam" id="PF13329">
    <property type="entry name" value="ATG2_CAD"/>
    <property type="match status" value="1"/>
</dbReference>
<dbReference type="PANTHER" id="PTHR13190">
    <property type="entry name" value="AUTOPHAGY-RELATED 2, ISOFORM A"/>
    <property type="match status" value="1"/>
</dbReference>
<protein>
    <recommendedName>
        <fullName evidence="4">Autophagy-related protein 2</fullName>
    </recommendedName>
</protein>
<evidence type="ECO:0000256" key="9">
    <source>
        <dbReference type="ARBA" id="ARBA00023136"/>
    </source>
</evidence>
<keyword evidence="7" id="KW-0072">Autophagy</keyword>
<evidence type="ECO:0000256" key="10">
    <source>
        <dbReference type="ARBA" id="ARBA00024479"/>
    </source>
</evidence>
<feature type="compositionally biased region" description="Basic and acidic residues" evidence="12">
    <location>
        <begin position="99"/>
        <end position="111"/>
    </location>
</feature>
<comment type="similarity">
    <text evidence="3">Belongs to the ATG2 family.</text>
</comment>
<proteinExistence type="inferred from homology"/>
<comment type="catalytic activity">
    <reaction evidence="11">
        <text>a 1,2-diacyl-sn-glycero-3-phosphoethanolamine(in) = a 1,2-diacyl-sn-glycero-3-phosphoethanolamine(out)</text>
        <dbReference type="Rhea" id="RHEA:38895"/>
        <dbReference type="ChEBI" id="CHEBI:64612"/>
    </reaction>
</comment>
<feature type="compositionally biased region" description="Basic and acidic residues" evidence="12">
    <location>
        <begin position="137"/>
        <end position="161"/>
    </location>
</feature>
<evidence type="ECO:0000313" key="13">
    <source>
        <dbReference type="EMBL" id="KNC83460.1"/>
    </source>
</evidence>
<organism evidence="13 14">
    <name type="scientific">Sphaeroforma arctica JP610</name>
    <dbReference type="NCBI Taxonomy" id="667725"/>
    <lineage>
        <taxon>Eukaryota</taxon>
        <taxon>Ichthyosporea</taxon>
        <taxon>Ichthyophonida</taxon>
        <taxon>Sphaeroforma</taxon>
    </lineage>
</organism>
<evidence type="ECO:0000256" key="4">
    <source>
        <dbReference type="ARBA" id="ARBA00018070"/>
    </source>
</evidence>
<dbReference type="InterPro" id="IPR026849">
    <property type="entry name" value="ATG2"/>
</dbReference>
<dbReference type="RefSeq" id="XP_014157362.1">
    <property type="nucleotide sequence ID" value="XM_014301887.1"/>
</dbReference>
<dbReference type="PANTHER" id="PTHR13190:SF1">
    <property type="entry name" value="AUTOPHAGY-RELATED 2, ISOFORM A"/>
    <property type="match status" value="1"/>
</dbReference>
<keyword evidence="8" id="KW-0445">Lipid transport</keyword>
<comment type="catalytic activity">
    <reaction evidence="10">
        <text>a 1,2-diacyl-sn-glycero-3-phospho-L-serine(in) = a 1,2-diacyl-sn-glycero-3-phospho-L-serine(out)</text>
        <dbReference type="Rhea" id="RHEA:38663"/>
        <dbReference type="ChEBI" id="CHEBI:57262"/>
    </reaction>
</comment>
<reference evidence="13 14" key="1">
    <citation type="submission" date="2011-02" db="EMBL/GenBank/DDBJ databases">
        <title>The Genome Sequence of Sphaeroforma arctica JP610.</title>
        <authorList>
            <consortium name="The Broad Institute Genome Sequencing Platform"/>
            <person name="Russ C."/>
            <person name="Cuomo C."/>
            <person name="Young S.K."/>
            <person name="Zeng Q."/>
            <person name="Gargeya S."/>
            <person name="Alvarado L."/>
            <person name="Berlin A."/>
            <person name="Chapman S.B."/>
            <person name="Chen Z."/>
            <person name="Freedman E."/>
            <person name="Gellesch M."/>
            <person name="Goldberg J."/>
            <person name="Griggs A."/>
            <person name="Gujja S."/>
            <person name="Heilman E."/>
            <person name="Heiman D."/>
            <person name="Howarth C."/>
            <person name="Mehta T."/>
            <person name="Neiman D."/>
            <person name="Pearson M."/>
            <person name="Roberts A."/>
            <person name="Saif S."/>
            <person name="Shea T."/>
            <person name="Shenoy N."/>
            <person name="Sisk P."/>
            <person name="Stolte C."/>
            <person name="Sykes S."/>
            <person name="White J."/>
            <person name="Yandava C."/>
            <person name="Burger G."/>
            <person name="Gray M.W."/>
            <person name="Holland P.W.H."/>
            <person name="King N."/>
            <person name="Lang F.B.F."/>
            <person name="Roger A.J."/>
            <person name="Ruiz-Trillo I."/>
            <person name="Haas B."/>
            <person name="Nusbaum C."/>
            <person name="Birren B."/>
        </authorList>
    </citation>
    <scope>NUCLEOTIDE SEQUENCE [LARGE SCALE GENOMIC DNA]</scope>
    <source>
        <strain evidence="13 14">JP610</strain>
    </source>
</reference>
<dbReference type="GO" id="GO:0043495">
    <property type="term" value="F:protein-membrane adaptor activity"/>
    <property type="evidence" value="ECO:0007669"/>
    <property type="project" value="TreeGrafter"/>
</dbReference>
<evidence type="ECO:0000256" key="8">
    <source>
        <dbReference type="ARBA" id="ARBA00023055"/>
    </source>
</evidence>
<gene>
    <name evidence="13" type="ORF">SARC_04301</name>
</gene>
<evidence type="ECO:0000256" key="1">
    <source>
        <dbReference type="ARBA" id="ARBA00004406"/>
    </source>
</evidence>
<keyword evidence="5" id="KW-0813">Transport</keyword>
<evidence type="ECO:0000256" key="5">
    <source>
        <dbReference type="ARBA" id="ARBA00022448"/>
    </source>
</evidence>
<dbReference type="GO" id="GO:0061709">
    <property type="term" value="P:reticulophagy"/>
    <property type="evidence" value="ECO:0007669"/>
    <property type="project" value="TreeGrafter"/>
</dbReference>
<dbReference type="EMBL" id="KQ241832">
    <property type="protein sequence ID" value="KNC83460.1"/>
    <property type="molecule type" value="Genomic_DNA"/>
</dbReference>
<feature type="region of interest" description="Disordered" evidence="12">
    <location>
        <begin position="38"/>
        <end position="222"/>
    </location>
</feature>
<dbReference type="OrthoDB" id="18982at2759"/>
<evidence type="ECO:0000256" key="7">
    <source>
        <dbReference type="ARBA" id="ARBA00023006"/>
    </source>
</evidence>
<feature type="compositionally biased region" description="Polar residues" evidence="12">
    <location>
        <begin position="38"/>
        <end position="93"/>
    </location>
</feature>
<dbReference type="GO" id="GO:0034727">
    <property type="term" value="P:piecemeal microautophagy of the nucleus"/>
    <property type="evidence" value="ECO:0007669"/>
    <property type="project" value="TreeGrafter"/>
</dbReference>
<name>A0A0L0G304_9EUKA</name>
<evidence type="ECO:0000256" key="11">
    <source>
        <dbReference type="ARBA" id="ARBA00024615"/>
    </source>
</evidence>
<dbReference type="GO" id="GO:0000422">
    <property type="term" value="P:autophagy of mitochondrion"/>
    <property type="evidence" value="ECO:0007669"/>
    <property type="project" value="TreeGrafter"/>
</dbReference>
<dbReference type="GO" id="GO:0034045">
    <property type="term" value="C:phagophore assembly site membrane"/>
    <property type="evidence" value="ECO:0007669"/>
    <property type="project" value="UniProtKB-SubCell"/>
</dbReference>
<keyword evidence="14" id="KW-1185">Reference proteome</keyword>
<dbReference type="GO" id="GO:0061908">
    <property type="term" value="C:phagophore"/>
    <property type="evidence" value="ECO:0007669"/>
    <property type="project" value="TreeGrafter"/>
</dbReference>